<dbReference type="AlphaFoldDB" id="A0A7S1Q8A3"/>
<organism evidence="1">
    <name type="scientific">Neobodo designis</name>
    <name type="common">Flagellated protozoan</name>
    <name type="synonym">Bodo designis</name>
    <dbReference type="NCBI Taxonomy" id="312471"/>
    <lineage>
        <taxon>Eukaryota</taxon>
        <taxon>Discoba</taxon>
        <taxon>Euglenozoa</taxon>
        <taxon>Kinetoplastea</taxon>
        <taxon>Metakinetoplastina</taxon>
        <taxon>Neobodonida</taxon>
        <taxon>Neobodo</taxon>
    </lineage>
</organism>
<protein>
    <submittedName>
        <fullName evidence="1">Uncharacterized protein</fullName>
    </submittedName>
</protein>
<accession>A0A7S1Q8A3</accession>
<reference evidence="1" key="1">
    <citation type="submission" date="2021-01" db="EMBL/GenBank/DDBJ databases">
        <authorList>
            <person name="Corre E."/>
            <person name="Pelletier E."/>
            <person name="Niang G."/>
            <person name="Scheremetjew M."/>
            <person name="Finn R."/>
            <person name="Kale V."/>
            <person name="Holt S."/>
            <person name="Cochrane G."/>
            <person name="Meng A."/>
            <person name="Brown T."/>
            <person name="Cohen L."/>
        </authorList>
    </citation>
    <scope>NUCLEOTIDE SEQUENCE</scope>
    <source>
        <strain evidence="1">CCAP 1951/1</strain>
    </source>
</reference>
<gene>
    <name evidence="1" type="ORF">NDES1114_LOCUS17714</name>
</gene>
<name>A0A7S1Q8A3_NEODS</name>
<evidence type="ECO:0000313" key="1">
    <source>
        <dbReference type="EMBL" id="CAD9121703.1"/>
    </source>
</evidence>
<proteinExistence type="predicted"/>
<dbReference type="EMBL" id="HBGF01026747">
    <property type="protein sequence ID" value="CAD9121703.1"/>
    <property type="molecule type" value="Transcribed_RNA"/>
</dbReference>
<sequence>MPTHGFEVNQDVREVIAQCACGTVRDVCAIRLVSRDFRHAVDTAVRWLVVADQPELASTLSAAAPCERPELRLCCDVEADPGLDTARLALTTDTAGSVHRLIAVVFALDGAKDSLREGDICGPRPVTVMARNSVILESGASGGLAANPFGGVAANDTSPLRQAVDACLRVVTVGSVFGEQERRLAAAVSRHSIVRTLSFVVQAQSEDASLSLLSAACASIETLWIDFQDPPTLDGWAQAISSCSRLETVDLSIRSANLLPGSRETDVWRALQRTGVRTLHVSGSDRLTHAVFTLAPHCRELRECVFRRDVDLGAGMKLNDSGHLPSASGVRRGGRFGAPGGRAAVVATVGGRPVVEDAARGTLRWTSSPQVFAGDAVLTLHASSDTATPSPALLARRAEIVFDQQWFDEMADRTDGYECPATVKEVSVTCPMMILSDAPSRYVSRALSDAIGSLRVFKVNGHLAKYDFLERAAATLQHLAVDVRDLPSPADIAGVLSRLTQLRTLECGSLVDVSSIAGGRHLQLRRLSVGGLGPVPFARLAHACPRLHCLSVRFDAHAEEDPLVGWDRRPAPGATNGVQWIRRSFVAAAPQFPALFDCRGDDDEVDVSEMGIVNLWCS</sequence>